<evidence type="ECO:0000256" key="1">
    <source>
        <dbReference type="ARBA" id="ARBA00001947"/>
    </source>
</evidence>
<dbReference type="FunFam" id="3.40.50.300:FF:000195">
    <property type="entry name" value="ATP-dependent zinc metalloprotease FTSH 11"/>
    <property type="match status" value="1"/>
</dbReference>
<evidence type="ECO:0000256" key="12">
    <source>
        <dbReference type="ARBA" id="ARBA00023049"/>
    </source>
</evidence>
<keyword evidence="10" id="KW-0862">Zinc</keyword>
<dbReference type="InterPro" id="IPR003593">
    <property type="entry name" value="AAA+_ATPase"/>
</dbReference>
<dbReference type="PANTHER" id="PTHR23076">
    <property type="entry name" value="METALLOPROTEASE M41 FTSH"/>
    <property type="match status" value="1"/>
</dbReference>
<comment type="similarity">
    <text evidence="4">In the C-terminal section; belongs to the peptidase M41 family.</text>
</comment>
<comment type="cofactor">
    <cofactor evidence="1">
        <name>Zn(2+)</name>
        <dbReference type="ChEBI" id="CHEBI:29105"/>
    </cofactor>
</comment>
<evidence type="ECO:0000256" key="7">
    <source>
        <dbReference type="ARBA" id="ARBA00022723"/>
    </source>
</evidence>
<dbReference type="GO" id="GO:0016020">
    <property type="term" value="C:membrane"/>
    <property type="evidence" value="ECO:0007669"/>
    <property type="project" value="UniProtKB-SubCell"/>
</dbReference>
<evidence type="ECO:0000256" key="13">
    <source>
        <dbReference type="ARBA" id="ARBA00023128"/>
    </source>
</evidence>
<dbReference type="Gene3D" id="1.25.10.10">
    <property type="entry name" value="Leucine-rich Repeat Variant"/>
    <property type="match status" value="1"/>
</dbReference>
<evidence type="ECO:0000256" key="2">
    <source>
        <dbReference type="ARBA" id="ARBA00004173"/>
    </source>
</evidence>
<dbReference type="Gene3D" id="1.20.58.760">
    <property type="entry name" value="Peptidase M41"/>
    <property type="match status" value="1"/>
</dbReference>
<accession>A0A1Q9C607</accession>
<dbReference type="PROSITE" id="PS00674">
    <property type="entry name" value="AAA"/>
    <property type="match status" value="1"/>
</dbReference>
<evidence type="ECO:0000256" key="8">
    <source>
        <dbReference type="ARBA" id="ARBA00022741"/>
    </source>
</evidence>
<dbReference type="HAMAP" id="MF_01458">
    <property type="entry name" value="FtsH"/>
    <property type="match status" value="1"/>
</dbReference>
<feature type="domain" description="AAA+ ATPase" evidence="16">
    <location>
        <begin position="892"/>
        <end position="1028"/>
    </location>
</feature>
<sequence>MRASTFERCFESRKSFVSNVAGRETFYGLPATSMLPSLVTLGPPAGQPQLRSEPRATAVTIGPPVFQEITPGGHPGSAHAQMDARLHDAWRRLRTMIPDLGEFDALTAEFRVSAVKVAMMLETGRPSEAATFDVDFRLPDARTLSCLLSLRCDKDDAEELRELYRLLCQKLQGLTCAHCHEPFDESSQTECHALIDCLALALALQGRRPLHVMPKAKAVAASTEKKTPPEMKWLEKQLQALQGQAAGAEPWLREAHAWHEERLREVEDRFRSGAITSLPEDFRDGVDFYVSQLADGQSVSQDSFYDDRELYGTVLSEVKGEAEEAAAYERVVDSEEALIALEKAKAWSETSPYGMSNLAKLLKAQAVSASVQEAGLTRIGGLLAASKAPAGGLAPATLLPIIFAAMARFEQDPQVQRQGCSALRAVALQSPAPVLDAGGAKKIAEVMKRHIRDADVCRTAAVSFAAIVNKCQNSPVEMSQLRNSGVAPLLVEILSYHSNDLQLDKDKALEEQEHLLFDSETVVSRTSAGFFNGESLVIPVTVPKVFVPQCGHAIHTLCLGSQILPEDGGARGDCRRCGMPYAWSGIDVDPIVNAFCLMFGPYVDQRSQDMADDGKLSADAITKISEVCVNFSLELGGLVSATNAWLLLCRRHTFAEPEIVRIVGEEVLRLLTLPEDARGAQLELPALVPALPSDGSDQAQPAPGPLEPPEFALPMPASPTDEGEASLECLTDDEDPCINTDPSAIMLNQLVEGCGGDRSLNGLLPHAQRHAAAAAESPVPNANPGVVELKLPSKTEPLQVQIADTNRRAIWRLLRSSVTMLIMVAGVTVFAEGLAGNVQKGFGMGSKKITPVEEVNTTFEDVKGCDEVKEELQEIILYLRDPDRFTRLGAKLPKGVMMSGSPGTGKTLLARAIAGEAGVPFLQASGSEFEEMFVGVGARRIRDLFQEARKHAPCIVFIDEIDAVGSKRSNRDNTAVRMTLNQLLVEMDGFENNNGVVVICATNFAESLDKALTRPGRLDRQIVVPIPDLKGRMEILEMYASKLILDEHVDLRTLARRTAGMTGADLANILNIAAVRSSADNLPCIPTKYLEEAFDRVVVGLERRNPMSEQEKTLTAYHEGGHTLVSIGNSGADPVHKATIMPRGNALGVTWSIPEREKYSERLFELQARLDVLMGGKAAEELIFGPENVTAGCTSDLRQATGLARRMVMNFGMAGGKEAGLLSLDVDEYAVLSDEAKQIIDHKTQSLLNDAYHRASEYLRTHRDELHHLAKALIEYETLSAEEIQLAIKGQAQDIGGRRKQEAETTKKEMENLTPKATLREGAKVPARPEPKKTLDRRPKPSTRNLRKSDAGKTSTPESSIAIFGPSC</sequence>
<dbReference type="GO" id="GO:0004222">
    <property type="term" value="F:metalloendopeptidase activity"/>
    <property type="evidence" value="ECO:0007669"/>
    <property type="project" value="InterPro"/>
</dbReference>
<evidence type="ECO:0000256" key="3">
    <source>
        <dbReference type="ARBA" id="ARBA00004370"/>
    </source>
</evidence>
<dbReference type="GO" id="GO:0016887">
    <property type="term" value="F:ATP hydrolysis activity"/>
    <property type="evidence" value="ECO:0007669"/>
    <property type="project" value="InterPro"/>
</dbReference>
<evidence type="ECO:0000256" key="14">
    <source>
        <dbReference type="ARBA" id="ARBA00023136"/>
    </source>
</evidence>
<keyword evidence="8" id="KW-0547">Nucleotide-binding</keyword>
<dbReference type="GO" id="GO:0006508">
    <property type="term" value="P:proteolysis"/>
    <property type="evidence" value="ECO:0007669"/>
    <property type="project" value="UniProtKB-KW"/>
</dbReference>
<comment type="subcellular location">
    <subcellularLocation>
        <location evidence="3">Membrane</location>
    </subcellularLocation>
    <subcellularLocation>
        <location evidence="2">Mitochondrion</location>
    </subcellularLocation>
</comment>
<dbReference type="SMART" id="SM00382">
    <property type="entry name" value="AAA"/>
    <property type="match status" value="1"/>
</dbReference>
<dbReference type="InterPro" id="IPR011989">
    <property type="entry name" value="ARM-like"/>
</dbReference>
<dbReference type="InterPro" id="IPR005936">
    <property type="entry name" value="FtsH"/>
</dbReference>
<reference evidence="17 18" key="1">
    <citation type="submission" date="2016-02" db="EMBL/GenBank/DDBJ databases">
        <title>Genome analysis of coral dinoflagellate symbionts highlights evolutionary adaptations to a symbiotic lifestyle.</title>
        <authorList>
            <person name="Aranda M."/>
            <person name="Li Y."/>
            <person name="Liew Y.J."/>
            <person name="Baumgarten S."/>
            <person name="Simakov O."/>
            <person name="Wilson M."/>
            <person name="Piel J."/>
            <person name="Ashoor H."/>
            <person name="Bougouffa S."/>
            <person name="Bajic V.B."/>
            <person name="Ryu T."/>
            <person name="Ravasi T."/>
            <person name="Bayer T."/>
            <person name="Micklem G."/>
            <person name="Kim H."/>
            <person name="Bhak J."/>
            <person name="Lajeunesse T.C."/>
            <person name="Voolstra C.R."/>
        </authorList>
    </citation>
    <scope>NUCLEOTIDE SEQUENCE [LARGE SCALE GENOMIC DNA]</scope>
    <source>
        <strain evidence="17 18">CCMP2467</strain>
    </source>
</reference>
<dbReference type="Gene3D" id="3.40.50.300">
    <property type="entry name" value="P-loop containing nucleotide triphosphate hydrolases"/>
    <property type="match status" value="1"/>
</dbReference>
<dbReference type="Pfam" id="PF17862">
    <property type="entry name" value="AAA_lid_3"/>
    <property type="match status" value="1"/>
</dbReference>
<dbReference type="SUPFAM" id="SSF48371">
    <property type="entry name" value="ARM repeat"/>
    <property type="match status" value="1"/>
</dbReference>
<dbReference type="Proteomes" id="UP000186817">
    <property type="component" value="Unassembled WGS sequence"/>
</dbReference>
<comment type="caution">
    <text evidence="17">The sequence shown here is derived from an EMBL/GenBank/DDBJ whole genome shotgun (WGS) entry which is preliminary data.</text>
</comment>
<feature type="compositionally biased region" description="Basic and acidic residues" evidence="15">
    <location>
        <begin position="1296"/>
        <end position="1311"/>
    </location>
</feature>
<evidence type="ECO:0000256" key="9">
    <source>
        <dbReference type="ARBA" id="ARBA00022801"/>
    </source>
</evidence>
<dbReference type="Pfam" id="PF00004">
    <property type="entry name" value="AAA"/>
    <property type="match status" value="1"/>
</dbReference>
<dbReference type="InterPro" id="IPR037219">
    <property type="entry name" value="Peptidase_M41-like"/>
</dbReference>
<evidence type="ECO:0000259" key="16">
    <source>
        <dbReference type="SMART" id="SM00382"/>
    </source>
</evidence>
<evidence type="ECO:0000256" key="15">
    <source>
        <dbReference type="SAM" id="MobiDB-lite"/>
    </source>
</evidence>
<dbReference type="InterPro" id="IPR003959">
    <property type="entry name" value="ATPase_AAA_core"/>
</dbReference>
<name>A0A1Q9C607_SYMMI</name>
<keyword evidence="6 17" id="KW-0645">Protease</keyword>
<keyword evidence="9" id="KW-0378">Hydrolase</keyword>
<dbReference type="Gene3D" id="1.10.8.60">
    <property type="match status" value="1"/>
</dbReference>
<dbReference type="InterPro" id="IPR016024">
    <property type="entry name" value="ARM-type_fold"/>
</dbReference>
<keyword evidence="14" id="KW-0472">Membrane</keyword>
<evidence type="ECO:0000313" key="18">
    <source>
        <dbReference type="Proteomes" id="UP000186817"/>
    </source>
</evidence>
<keyword evidence="11" id="KW-0067">ATP-binding</keyword>
<protein>
    <submittedName>
        <fullName evidence="17">ATP-dependent zinc metalloprotease FTSH 5, mitochondrial</fullName>
    </submittedName>
</protein>
<evidence type="ECO:0000313" key="17">
    <source>
        <dbReference type="EMBL" id="OLP78364.1"/>
    </source>
</evidence>
<feature type="region of interest" description="Disordered" evidence="15">
    <location>
        <begin position="1293"/>
        <end position="1368"/>
    </location>
</feature>
<dbReference type="SUPFAM" id="SSF52540">
    <property type="entry name" value="P-loop containing nucleoside triphosphate hydrolases"/>
    <property type="match status" value="1"/>
</dbReference>
<dbReference type="InterPro" id="IPR027417">
    <property type="entry name" value="P-loop_NTPase"/>
</dbReference>
<dbReference type="SUPFAM" id="SSF140990">
    <property type="entry name" value="FtsH protease domain-like"/>
    <property type="match status" value="1"/>
</dbReference>
<evidence type="ECO:0000256" key="4">
    <source>
        <dbReference type="ARBA" id="ARBA00010044"/>
    </source>
</evidence>
<keyword evidence="7" id="KW-0479">Metal-binding</keyword>
<dbReference type="GO" id="GO:0005739">
    <property type="term" value="C:mitochondrion"/>
    <property type="evidence" value="ECO:0007669"/>
    <property type="project" value="UniProtKB-SubCell"/>
</dbReference>
<evidence type="ECO:0000256" key="11">
    <source>
        <dbReference type="ARBA" id="ARBA00022840"/>
    </source>
</evidence>
<dbReference type="InterPro" id="IPR000642">
    <property type="entry name" value="Peptidase_M41"/>
</dbReference>
<dbReference type="GO" id="GO:0004176">
    <property type="term" value="F:ATP-dependent peptidase activity"/>
    <property type="evidence" value="ECO:0007669"/>
    <property type="project" value="InterPro"/>
</dbReference>
<evidence type="ECO:0000256" key="5">
    <source>
        <dbReference type="ARBA" id="ARBA00010550"/>
    </source>
</evidence>
<dbReference type="CDD" id="cd19501">
    <property type="entry name" value="RecA-like_FtsH"/>
    <property type="match status" value="1"/>
</dbReference>
<dbReference type="InterPro" id="IPR041569">
    <property type="entry name" value="AAA_lid_3"/>
</dbReference>
<feature type="region of interest" description="Disordered" evidence="15">
    <location>
        <begin position="690"/>
        <end position="725"/>
    </location>
</feature>
<dbReference type="OrthoDB" id="1413014at2759"/>
<gene>
    <name evidence="17" type="primary">FTSH5</name>
    <name evidence="17" type="ORF">AK812_SmicGene41468</name>
</gene>
<dbReference type="GO" id="GO:0005524">
    <property type="term" value="F:ATP binding"/>
    <property type="evidence" value="ECO:0007669"/>
    <property type="project" value="UniProtKB-KW"/>
</dbReference>
<dbReference type="EMBL" id="LSRX01001622">
    <property type="protein sequence ID" value="OLP78364.1"/>
    <property type="molecule type" value="Genomic_DNA"/>
</dbReference>
<keyword evidence="13" id="KW-0496">Mitochondrion</keyword>
<dbReference type="Pfam" id="PF01434">
    <property type="entry name" value="Peptidase_M41"/>
    <property type="match status" value="1"/>
</dbReference>
<organism evidence="17 18">
    <name type="scientific">Symbiodinium microadriaticum</name>
    <name type="common">Dinoflagellate</name>
    <name type="synonym">Zooxanthella microadriatica</name>
    <dbReference type="NCBI Taxonomy" id="2951"/>
    <lineage>
        <taxon>Eukaryota</taxon>
        <taxon>Sar</taxon>
        <taxon>Alveolata</taxon>
        <taxon>Dinophyceae</taxon>
        <taxon>Suessiales</taxon>
        <taxon>Symbiodiniaceae</taxon>
        <taxon>Symbiodinium</taxon>
    </lineage>
</organism>
<dbReference type="FunFam" id="1.10.8.60:FF:000001">
    <property type="entry name" value="ATP-dependent zinc metalloprotease FtsH"/>
    <property type="match status" value="1"/>
</dbReference>
<evidence type="ECO:0000256" key="6">
    <source>
        <dbReference type="ARBA" id="ARBA00022670"/>
    </source>
</evidence>
<dbReference type="GO" id="GO:0046872">
    <property type="term" value="F:metal ion binding"/>
    <property type="evidence" value="ECO:0007669"/>
    <property type="project" value="UniProtKB-KW"/>
</dbReference>
<dbReference type="InterPro" id="IPR003960">
    <property type="entry name" value="ATPase_AAA_CS"/>
</dbReference>
<evidence type="ECO:0000256" key="10">
    <source>
        <dbReference type="ARBA" id="ARBA00022833"/>
    </source>
</evidence>
<feature type="compositionally biased region" description="Basic and acidic residues" evidence="15">
    <location>
        <begin position="1318"/>
        <end position="1339"/>
    </location>
</feature>
<proteinExistence type="inferred from homology"/>
<keyword evidence="18" id="KW-1185">Reference proteome</keyword>
<dbReference type="PANTHER" id="PTHR23076:SF97">
    <property type="entry name" value="ATP-DEPENDENT ZINC METALLOPROTEASE YME1L1"/>
    <property type="match status" value="1"/>
</dbReference>
<keyword evidence="12 17" id="KW-0482">Metalloprotease</keyword>
<comment type="similarity">
    <text evidence="5">In the N-terminal section; belongs to the AAA ATPase family.</text>
</comment>
<dbReference type="FunFam" id="1.20.58.760:FF:000001">
    <property type="entry name" value="ATP-dependent zinc metalloprotease FtsH"/>
    <property type="match status" value="1"/>
</dbReference>